<dbReference type="InterPro" id="IPR020449">
    <property type="entry name" value="Tscrpt_reg_AraC-type_HTH"/>
</dbReference>
<keyword evidence="2 5" id="KW-0238">DNA-binding</keyword>
<dbReference type="PRINTS" id="PR00032">
    <property type="entry name" value="HTHARAC"/>
</dbReference>
<dbReference type="InterPro" id="IPR018060">
    <property type="entry name" value="HTH_AraC"/>
</dbReference>
<protein>
    <submittedName>
        <fullName evidence="5">AraC-type DNA-binding protein</fullName>
    </submittedName>
</protein>
<dbReference type="Pfam" id="PF02311">
    <property type="entry name" value="AraC_binding"/>
    <property type="match status" value="1"/>
</dbReference>
<dbReference type="PANTHER" id="PTHR43280">
    <property type="entry name" value="ARAC-FAMILY TRANSCRIPTIONAL REGULATOR"/>
    <property type="match status" value="1"/>
</dbReference>
<organism evidence="5 6">
    <name type="scientific">Orenia metallireducens</name>
    <dbReference type="NCBI Taxonomy" id="1413210"/>
    <lineage>
        <taxon>Bacteria</taxon>
        <taxon>Bacillati</taxon>
        <taxon>Bacillota</taxon>
        <taxon>Clostridia</taxon>
        <taxon>Halanaerobiales</taxon>
        <taxon>Halobacteroidaceae</taxon>
        <taxon>Orenia</taxon>
    </lineage>
</organism>
<dbReference type="Proteomes" id="UP000219573">
    <property type="component" value="Unassembled WGS sequence"/>
</dbReference>
<dbReference type="InterPro" id="IPR037923">
    <property type="entry name" value="HTH-like"/>
</dbReference>
<keyword evidence="3" id="KW-0804">Transcription</keyword>
<sequence>MSDNYSHQQLDINVDRLHLTDIDIYVSGFQNCEASYYYGPAVRDHYLIHYIYEGKGKFEVNNKVYQLHTGQGFLICPDIVTYYEADEDDPWTYAWIGFNGLKAESYLKQASLTQKNPIFSTDPKNNSIESIFKKMNSTKNLKMVKEIKLLGLLYLFLAELNIIRNNNKLSNSDICTKEIYLKKAVEYIAKNHYNHNLSISKVSSYIGVNRGYLWSIFKDYLNLSPQEFLINFRMDRASKLLKNNSLSVADISRSVGYQDPLTFSKIFKKVKGIPPSKYRKDL</sequence>
<feature type="domain" description="HTH araC/xylS-type" evidence="4">
    <location>
        <begin position="182"/>
        <end position="281"/>
    </location>
</feature>
<dbReference type="SMART" id="SM00342">
    <property type="entry name" value="HTH_ARAC"/>
    <property type="match status" value="1"/>
</dbReference>
<reference evidence="6" key="1">
    <citation type="submission" date="2017-09" db="EMBL/GenBank/DDBJ databases">
        <authorList>
            <person name="Varghese N."/>
            <person name="Submissions S."/>
        </authorList>
    </citation>
    <scope>NUCLEOTIDE SEQUENCE [LARGE SCALE GENOMIC DNA]</scope>
    <source>
        <strain evidence="6">MSL47</strain>
    </source>
</reference>
<dbReference type="CDD" id="cd06986">
    <property type="entry name" value="cupin_MmsR-like_N"/>
    <property type="match status" value="1"/>
</dbReference>
<proteinExistence type="predicted"/>
<dbReference type="Gene3D" id="1.10.10.60">
    <property type="entry name" value="Homeodomain-like"/>
    <property type="match status" value="2"/>
</dbReference>
<dbReference type="PROSITE" id="PS00041">
    <property type="entry name" value="HTH_ARAC_FAMILY_1"/>
    <property type="match status" value="1"/>
</dbReference>
<dbReference type="PANTHER" id="PTHR43280:SF30">
    <property type="entry name" value="MMSAB OPERON REGULATORY PROTEIN"/>
    <property type="match status" value="1"/>
</dbReference>
<evidence type="ECO:0000259" key="4">
    <source>
        <dbReference type="PROSITE" id="PS01124"/>
    </source>
</evidence>
<evidence type="ECO:0000256" key="3">
    <source>
        <dbReference type="ARBA" id="ARBA00023163"/>
    </source>
</evidence>
<dbReference type="PROSITE" id="PS01124">
    <property type="entry name" value="HTH_ARAC_FAMILY_2"/>
    <property type="match status" value="1"/>
</dbReference>
<gene>
    <name evidence="5" type="ORF">SAMN06265827_13210</name>
</gene>
<dbReference type="InterPro" id="IPR009057">
    <property type="entry name" value="Homeodomain-like_sf"/>
</dbReference>
<dbReference type="EMBL" id="OBDZ01000032">
    <property type="protein sequence ID" value="SNY43532.1"/>
    <property type="molecule type" value="Genomic_DNA"/>
</dbReference>
<keyword evidence="1" id="KW-0805">Transcription regulation</keyword>
<evidence type="ECO:0000256" key="1">
    <source>
        <dbReference type="ARBA" id="ARBA00023015"/>
    </source>
</evidence>
<evidence type="ECO:0000313" key="5">
    <source>
        <dbReference type="EMBL" id="SNY43532.1"/>
    </source>
</evidence>
<name>A0A285I6A5_9FIRM</name>
<dbReference type="Pfam" id="PF12833">
    <property type="entry name" value="HTH_18"/>
    <property type="match status" value="1"/>
</dbReference>
<dbReference type="SUPFAM" id="SSF51215">
    <property type="entry name" value="Regulatory protein AraC"/>
    <property type="match status" value="1"/>
</dbReference>
<dbReference type="AlphaFoldDB" id="A0A285I6A5"/>
<dbReference type="SUPFAM" id="SSF46689">
    <property type="entry name" value="Homeodomain-like"/>
    <property type="match status" value="2"/>
</dbReference>
<accession>A0A285I6A5</accession>
<dbReference type="GO" id="GO:0043565">
    <property type="term" value="F:sequence-specific DNA binding"/>
    <property type="evidence" value="ECO:0007669"/>
    <property type="project" value="InterPro"/>
</dbReference>
<dbReference type="InterPro" id="IPR003313">
    <property type="entry name" value="AraC-bd"/>
</dbReference>
<keyword evidence="6" id="KW-1185">Reference proteome</keyword>
<dbReference type="OrthoDB" id="9813413at2"/>
<dbReference type="GO" id="GO:0003700">
    <property type="term" value="F:DNA-binding transcription factor activity"/>
    <property type="evidence" value="ECO:0007669"/>
    <property type="project" value="InterPro"/>
</dbReference>
<evidence type="ECO:0000313" key="6">
    <source>
        <dbReference type="Proteomes" id="UP000219573"/>
    </source>
</evidence>
<dbReference type="InterPro" id="IPR018062">
    <property type="entry name" value="HTH_AraC-typ_CS"/>
</dbReference>
<dbReference type="RefSeq" id="WP_097019203.1">
    <property type="nucleotide sequence ID" value="NZ_OBDZ01000032.1"/>
</dbReference>
<dbReference type="Gene3D" id="2.60.120.280">
    <property type="entry name" value="Regulatory protein AraC"/>
    <property type="match status" value="1"/>
</dbReference>
<evidence type="ECO:0000256" key="2">
    <source>
        <dbReference type="ARBA" id="ARBA00023125"/>
    </source>
</evidence>